<dbReference type="SUPFAM" id="SSF53254">
    <property type="entry name" value="Phosphoglycerate mutase-like"/>
    <property type="match status" value="1"/>
</dbReference>
<evidence type="ECO:0000313" key="1">
    <source>
        <dbReference type="EMBL" id="EWC64239.1"/>
    </source>
</evidence>
<dbReference type="GO" id="GO:0005829">
    <property type="term" value="C:cytosol"/>
    <property type="evidence" value="ECO:0007669"/>
    <property type="project" value="TreeGrafter"/>
</dbReference>
<dbReference type="InterPro" id="IPR050275">
    <property type="entry name" value="PGM_Phosphatase"/>
</dbReference>
<organism evidence="1 2">
    <name type="scientific">Actinokineospora spheciospongiae</name>
    <dbReference type="NCBI Taxonomy" id="909613"/>
    <lineage>
        <taxon>Bacteria</taxon>
        <taxon>Bacillati</taxon>
        <taxon>Actinomycetota</taxon>
        <taxon>Actinomycetes</taxon>
        <taxon>Pseudonocardiales</taxon>
        <taxon>Pseudonocardiaceae</taxon>
        <taxon>Actinokineospora</taxon>
    </lineage>
</organism>
<gene>
    <name evidence="1" type="ORF">UO65_0444</name>
</gene>
<dbReference type="Gene3D" id="3.40.50.1240">
    <property type="entry name" value="Phosphoglycerate mutase-like"/>
    <property type="match status" value="1"/>
</dbReference>
<dbReference type="AlphaFoldDB" id="W7JE26"/>
<dbReference type="EMBL" id="AYXG01000018">
    <property type="protein sequence ID" value="EWC64239.1"/>
    <property type="molecule type" value="Genomic_DNA"/>
</dbReference>
<protein>
    <submittedName>
        <fullName evidence="1">Phosphoglycerate mutase</fullName>
        <ecNumber evidence="1">5.4.2.-</ecNumber>
    </submittedName>
</protein>
<comment type="caution">
    <text evidence="1">The sequence shown here is derived from an EMBL/GenBank/DDBJ whole genome shotgun (WGS) entry which is preliminary data.</text>
</comment>
<dbReference type="GO" id="GO:0016853">
    <property type="term" value="F:isomerase activity"/>
    <property type="evidence" value="ECO:0007669"/>
    <property type="project" value="UniProtKB-KW"/>
</dbReference>
<dbReference type="PATRIC" id="fig|909613.9.peg.457"/>
<reference evidence="1 2" key="1">
    <citation type="journal article" date="2014" name="Genome Announc.">
        <title>Draft Genome Sequence of the Antitrypanosomally Active Sponge-Associated Bacterium Actinokineospora sp. Strain EG49.</title>
        <authorList>
            <person name="Harjes J."/>
            <person name="Ryu T."/>
            <person name="Abdelmohsen U.R."/>
            <person name="Moitinho-Silva L."/>
            <person name="Horn H."/>
            <person name="Ravasi T."/>
            <person name="Hentschel U."/>
        </authorList>
    </citation>
    <scope>NUCLEOTIDE SEQUENCE [LARGE SCALE GENOMIC DNA]</scope>
    <source>
        <strain evidence="1 2">EG49</strain>
    </source>
</reference>
<sequence length="232" mass="24565">MTVSTTEYRQSRFVPPPGATELLLVRHGESAPARPDRLFPLVDGQGDPELAPDGVVQARRVGARLAAAGVGAIYVTNLRRTAQTAAPLAEATGLAAVVERDLREVHLGEWEGGALRWKVAEGDPLVARMRAEQRWDVIPGAEGLDALRERIGAAVRRIHAAQPGRRVAVFTHGGVIAQVLAVATGAAPFAFLGADNGSLSHVVVDGDSWRVRRFNDTAHLAGDLSVAGEAQT</sequence>
<keyword evidence="1" id="KW-0413">Isomerase</keyword>
<name>W7JE26_9PSEU</name>
<dbReference type="GO" id="GO:0016791">
    <property type="term" value="F:phosphatase activity"/>
    <property type="evidence" value="ECO:0007669"/>
    <property type="project" value="TreeGrafter"/>
</dbReference>
<dbReference type="PANTHER" id="PTHR48100">
    <property type="entry name" value="BROAD-SPECIFICITY PHOSPHATASE YOR283W-RELATED"/>
    <property type="match status" value="1"/>
</dbReference>
<dbReference type="EC" id="5.4.2.-" evidence="1"/>
<accession>W7JE26</accession>
<evidence type="ECO:0000313" key="2">
    <source>
        <dbReference type="Proteomes" id="UP000019277"/>
    </source>
</evidence>
<dbReference type="SMART" id="SM00855">
    <property type="entry name" value="PGAM"/>
    <property type="match status" value="1"/>
</dbReference>
<dbReference type="eggNOG" id="COG0406">
    <property type="taxonomic scope" value="Bacteria"/>
</dbReference>
<dbReference type="CDD" id="cd07067">
    <property type="entry name" value="HP_PGM_like"/>
    <property type="match status" value="1"/>
</dbReference>
<proteinExistence type="predicted"/>
<dbReference type="Pfam" id="PF00300">
    <property type="entry name" value="His_Phos_1"/>
    <property type="match status" value="1"/>
</dbReference>
<dbReference type="STRING" id="909613.UO65_0444"/>
<dbReference type="InterPro" id="IPR013078">
    <property type="entry name" value="His_Pase_superF_clade-1"/>
</dbReference>
<dbReference type="OrthoDB" id="9783269at2"/>
<dbReference type="Proteomes" id="UP000019277">
    <property type="component" value="Unassembled WGS sequence"/>
</dbReference>
<dbReference type="InterPro" id="IPR029033">
    <property type="entry name" value="His_PPase_superfam"/>
</dbReference>
<keyword evidence="2" id="KW-1185">Reference proteome</keyword>
<dbReference type="PANTHER" id="PTHR48100:SF44">
    <property type="entry name" value="PHOSPHATASE C1620.13-RELATED"/>
    <property type="match status" value="1"/>
</dbReference>